<feature type="compositionally biased region" description="Basic and acidic residues" evidence="1">
    <location>
        <begin position="136"/>
        <end position="146"/>
    </location>
</feature>
<name>A0A0D0CVS7_9AGAM</name>
<evidence type="ECO:0000313" key="3">
    <source>
        <dbReference type="Proteomes" id="UP000054538"/>
    </source>
</evidence>
<evidence type="ECO:0000313" key="2">
    <source>
        <dbReference type="EMBL" id="KIK75206.1"/>
    </source>
</evidence>
<proteinExistence type="predicted"/>
<keyword evidence="3" id="KW-1185">Reference proteome</keyword>
<reference evidence="3" key="2">
    <citation type="submission" date="2015-01" db="EMBL/GenBank/DDBJ databases">
        <title>Evolutionary Origins and Diversification of the Mycorrhizal Mutualists.</title>
        <authorList>
            <consortium name="DOE Joint Genome Institute"/>
            <consortium name="Mycorrhizal Genomics Consortium"/>
            <person name="Kohler A."/>
            <person name="Kuo A."/>
            <person name="Nagy L.G."/>
            <person name="Floudas D."/>
            <person name="Copeland A."/>
            <person name="Barry K.W."/>
            <person name="Cichocki N."/>
            <person name="Veneault-Fourrey C."/>
            <person name="LaButti K."/>
            <person name="Lindquist E.A."/>
            <person name="Lipzen A."/>
            <person name="Lundell T."/>
            <person name="Morin E."/>
            <person name="Murat C."/>
            <person name="Riley R."/>
            <person name="Ohm R."/>
            <person name="Sun H."/>
            <person name="Tunlid A."/>
            <person name="Henrissat B."/>
            <person name="Grigoriev I.V."/>
            <person name="Hibbett D.S."/>
            <person name="Martin F."/>
        </authorList>
    </citation>
    <scope>NUCLEOTIDE SEQUENCE [LARGE SCALE GENOMIC DNA]</scope>
    <source>
        <strain evidence="3">Ve08.2h10</strain>
    </source>
</reference>
<dbReference type="Proteomes" id="UP000054538">
    <property type="component" value="Unassembled WGS sequence"/>
</dbReference>
<feature type="compositionally biased region" description="Basic and acidic residues" evidence="1">
    <location>
        <begin position="64"/>
        <end position="75"/>
    </location>
</feature>
<feature type="compositionally biased region" description="Basic residues" evidence="1">
    <location>
        <begin position="52"/>
        <end position="61"/>
    </location>
</feature>
<protein>
    <submittedName>
        <fullName evidence="2">Uncharacterized protein</fullName>
    </submittedName>
</protein>
<gene>
    <name evidence="2" type="ORF">PAXRUDRAFT_19191</name>
</gene>
<feature type="compositionally biased region" description="Polar residues" evidence="1">
    <location>
        <begin position="1"/>
        <end position="17"/>
    </location>
</feature>
<dbReference type="EMBL" id="KN828270">
    <property type="protein sequence ID" value="KIK75206.1"/>
    <property type="molecule type" value="Genomic_DNA"/>
</dbReference>
<feature type="region of interest" description="Disordered" evidence="1">
    <location>
        <begin position="1"/>
        <end position="146"/>
    </location>
</feature>
<organism evidence="2 3">
    <name type="scientific">Paxillus rubicundulus Ve08.2h10</name>
    <dbReference type="NCBI Taxonomy" id="930991"/>
    <lineage>
        <taxon>Eukaryota</taxon>
        <taxon>Fungi</taxon>
        <taxon>Dikarya</taxon>
        <taxon>Basidiomycota</taxon>
        <taxon>Agaricomycotina</taxon>
        <taxon>Agaricomycetes</taxon>
        <taxon>Agaricomycetidae</taxon>
        <taxon>Boletales</taxon>
        <taxon>Paxilineae</taxon>
        <taxon>Paxillaceae</taxon>
        <taxon>Paxillus</taxon>
    </lineage>
</organism>
<dbReference type="HOGENOM" id="CLU_1778084_0_0_1"/>
<reference evidence="2 3" key="1">
    <citation type="submission" date="2014-04" db="EMBL/GenBank/DDBJ databases">
        <authorList>
            <consortium name="DOE Joint Genome Institute"/>
            <person name="Kuo A."/>
            <person name="Kohler A."/>
            <person name="Jargeat P."/>
            <person name="Nagy L.G."/>
            <person name="Floudas D."/>
            <person name="Copeland A."/>
            <person name="Barry K.W."/>
            <person name="Cichocki N."/>
            <person name="Veneault-Fourrey C."/>
            <person name="LaButti K."/>
            <person name="Lindquist E.A."/>
            <person name="Lipzen A."/>
            <person name="Lundell T."/>
            <person name="Morin E."/>
            <person name="Murat C."/>
            <person name="Sun H."/>
            <person name="Tunlid A."/>
            <person name="Henrissat B."/>
            <person name="Grigoriev I.V."/>
            <person name="Hibbett D.S."/>
            <person name="Martin F."/>
            <person name="Nordberg H.P."/>
            <person name="Cantor M.N."/>
            <person name="Hua S.X."/>
        </authorList>
    </citation>
    <scope>NUCLEOTIDE SEQUENCE [LARGE SCALE GENOMIC DNA]</scope>
    <source>
        <strain evidence="2 3">Ve08.2h10</strain>
    </source>
</reference>
<dbReference type="InParanoid" id="A0A0D0CVS7"/>
<evidence type="ECO:0000256" key="1">
    <source>
        <dbReference type="SAM" id="MobiDB-lite"/>
    </source>
</evidence>
<sequence>MDLNVRSTSRAVPSSLGSDRGDQGVRRTHTIPQTNPNAKSARPMKPAGTPTVHRKHTRHQQRSQGDRGESGDEVCHMYAVPNLTPPPPNPDEHPPPPSMPLKVENYGERSSGHVYKMGMHLEQPQAKLTTTPPIRMPHDKESSGED</sequence>
<feature type="compositionally biased region" description="Pro residues" evidence="1">
    <location>
        <begin position="83"/>
        <end position="99"/>
    </location>
</feature>
<dbReference type="AlphaFoldDB" id="A0A0D0CVS7"/>
<accession>A0A0D0CVS7</accession>